<keyword evidence="4" id="KW-1185">Reference proteome</keyword>
<feature type="chain" id="PRO_5047501956" evidence="1">
    <location>
        <begin position="23"/>
        <end position="231"/>
    </location>
</feature>
<dbReference type="Pfam" id="PF14344">
    <property type="entry name" value="DUF4397"/>
    <property type="match status" value="2"/>
</dbReference>
<feature type="signal peptide" evidence="1">
    <location>
        <begin position="1"/>
        <end position="22"/>
    </location>
</feature>
<evidence type="ECO:0000313" key="4">
    <source>
        <dbReference type="Proteomes" id="UP001597094"/>
    </source>
</evidence>
<accession>A0ABW3SWT7</accession>
<dbReference type="Proteomes" id="UP001597094">
    <property type="component" value="Unassembled WGS sequence"/>
</dbReference>
<dbReference type="PROSITE" id="PS51257">
    <property type="entry name" value="PROKAR_LIPOPROTEIN"/>
    <property type="match status" value="1"/>
</dbReference>
<proteinExistence type="predicted"/>
<organism evidence="3 4">
    <name type="scientific">Pontibacter rugosus</name>
    <dbReference type="NCBI Taxonomy" id="1745966"/>
    <lineage>
        <taxon>Bacteria</taxon>
        <taxon>Pseudomonadati</taxon>
        <taxon>Bacteroidota</taxon>
        <taxon>Cytophagia</taxon>
        <taxon>Cytophagales</taxon>
        <taxon>Hymenobacteraceae</taxon>
        <taxon>Pontibacter</taxon>
    </lineage>
</organism>
<gene>
    <name evidence="3" type="ORF">ACFQ2O_21355</name>
</gene>
<evidence type="ECO:0000313" key="3">
    <source>
        <dbReference type="EMBL" id="MFD1188770.1"/>
    </source>
</evidence>
<feature type="domain" description="DUF4397" evidence="2">
    <location>
        <begin position="35"/>
        <end position="151"/>
    </location>
</feature>
<dbReference type="InterPro" id="IPR025510">
    <property type="entry name" value="DUF4397"/>
</dbReference>
<dbReference type="EMBL" id="JBHTLD010000378">
    <property type="protein sequence ID" value="MFD1188770.1"/>
    <property type="molecule type" value="Genomic_DNA"/>
</dbReference>
<sequence>MKNWMKLTLLAALPLMVFTSCDDDDDDLDLLDDQASVMVIHASPDAPAVDLYVDDVKVNSNALNYPNNTGYLDVKEGNRNIKVTAAGTGVGSPVINATVPFEDDKNYSVFAINTLSNIEPLVLEDNLADPAAGKAHVRFVHLAPDAPNVDVVVQGGPNLFSNIAFKGNTAFTPVDAGTYTLEVQPVGSDDAAVTATLTLQEGMIYTVFAKGFLSPPTGNNNMLGAEVIVNN</sequence>
<protein>
    <submittedName>
        <fullName evidence="3">DUF4397 domain-containing protein</fullName>
    </submittedName>
</protein>
<keyword evidence="1" id="KW-0732">Signal</keyword>
<evidence type="ECO:0000256" key="1">
    <source>
        <dbReference type="SAM" id="SignalP"/>
    </source>
</evidence>
<dbReference type="RefSeq" id="WP_377532864.1">
    <property type="nucleotide sequence ID" value="NZ_JBHTLD010000378.1"/>
</dbReference>
<reference evidence="4" key="1">
    <citation type="journal article" date="2019" name="Int. J. Syst. Evol. Microbiol.">
        <title>The Global Catalogue of Microorganisms (GCM) 10K type strain sequencing project: providing services to taxonomists for standard genome sequencing and annotation.</title>
        <authorList>
            <consortium name="The Broad Institute Genomics Platform"/>
            <consortium name="The Broad Institute Genome Sequencing Center for Infectious Disease"/>
            <person name="Wu L."/>
            <person name="Ma J."/>
        </authorList>
    </citation>
    <scope>NUCLEOTIDE SEQUENCE [LARGE SCALE GENOMIC DNA]</scope>
    <source>
        <strain evidence="4">JCM 31319</strain>
    </source>
</reference>
<feature type="domain" description="DUF4397" evidence="2">
    <location>
        <begin position="154"/>
        <end position="213"/>
    </location>
</feature>
<name>A0ABW3SWT7_9BACT</name>
<comment type="caution">
    <text evidence="3">The sequence shown here is derived from an EMBL/GenBank/DDBJ whole genome shotgun (WGS) entry which is preliminary data.</text>
</comment>
<evidence type="ECO:0000259" key="2">
    <source>
        <dbReference type="Pfam" id="PF14344"/>
    </source>
</evidence>